<evidence type="ECO:0000256" key="10">
    <source>
        <dbReference type="ARBA" id="ARBA00023098"/>
    </source>
</evidence>
<feature type="region of interest" description="Disordered" evidence="15">
    <location>
        <begin position="307"/>
        <end position="351"/>
    </location>
</feature>
<evidence type="ECO:0000256" key="2">
    <source>
        <dbReference type="ARBA" id="ARBA00009419"/>
    </source>
</evidence>
<dbReference type="PROSITE" id="PS50095">
    <property type="entry name" value="PLAT"/>
    <property type="match status" value="1"/>
</dbReference>
<evidence type="ECO:0000256" key="14">
    <source>
        <dbReference type="RuleBase" id="RU003975"/>
    </source>
</evidence>
<dbReference type="SUPFAM" id="SSF49723">
    <property type="entry name" value="Lipase/lipooxygenase domain (PLAT/LH2 domain)"/>
    <property type="match status" value="1"/>
</dbReference>
<dbReference type="PRINTS" id="PR00087">
    <property type="entry name" value="LIPOXYGENASE"/>
</dbReference>
<evidence type="ECO:0000256" key="13">
    <source>
        <dbReference type="RuleBase" id="RU003974"/>
    </source>
</evidence>
<keyword evidence="18" id="KW-1185">Reference proteome</keyword>
<dbReference type="UniPathway" id="UPA00382"/>
<dbReference type="PROSITE" id="PS51393">
    <property type="entry name" value="LIPOXYGENASE_3"/>
    <property type="match status" value="1"/>
</dbReference>
<dbReference type="InterPro" id="IPR036226">
    <property type="entry name" value="LipOase_C_sf"/>
</dbReference>
<dbReference type="SUPFAM" id="SSF48484">
    <property type="entry name" value="Lipoxigenase"/>
    <property type="match status" value="1"/>
</dbReference>
<feature type="domain" description="PLAT" evidence="16">
    <location>
        <begin position="101"/>
        <end position="219"/>
    </location>
</feature>
<organism evidence="18 19">
    <name type="scientific">Durio zibethinus</name>
    <name type="common">Durian</name>
    <dbReference type="NCBI Taxonomy" id="66656"/>
    <lineage>
        <taxon>Eukaryota</taxon>
        <taxon>Viridiplantae</taxon>
        <taxon>Streptophyta</taxon>
        <taxon>Embryophyta</taxon>
        <taxon>Tracheophyta</taxon>
        <taxon>Spermatophyta</taxon>
        <taxon>Magnoliopsida</taxon>
        <taxon>eudicotyledons</taxon>
        <taxon>Gunneridae</taxon>
        <taxon>Pentapetalae</taxon>
        <taxon>rosids</taxon>
        <taxon>malvids</taxon>
        <taxon>Malvales</taxon>
        <taxon>Malvaceae</taxon>
        <taxon>Helicteroideae</taxon>
        <taxon>Durio</taxon>
    </lineage>
</organism>
<evidence type="ECO:0000256" key="1">
    <source>
        <dbReference type="ARBA" id="ARBA00001962"/>
    </source>
</evidence>
<comment type="pathway">
    <text evidence="14">Lipid metabolism; oxylipin biosynthesis.</text>
</comment>
<dbReference type="Gene3D" id="1.20.245.10">
    <property type="entry name" value="Lipoxygenase-1, Domain 5"/>
    <property type="match status" value="1"/>
</dbReference>
<evidence type="ECO:0000256" key="7">
    <source>
        <dbReference type="ARBA" id="ARBA00022964"/>
    </source>
</evidence>
<evidence type="ECO:0000313" key="18">
    <source>
        <dbReference type="Proteomes" id="UP000515121"/>
    </source>
</evidence>
<dbReference type="KEGG" id="dzi:111275045"/>
<evidence type="ECO:0000259" key="17">
    <source>
        <dbReference type="PROSITE" id="PS51393"/>
    </source>
</evidence>
<dbReference type="GO" id="GO:0006633">
    <property type="term" value="P:fatty acid biosynthetic process"/>
    <property type="evidence" value="ECO:0007669"/>
    <property type="project" value="UniProtKB-KW"/>
</dbReference>
<dbReference type="PRINTS" id="PR00468">
    <property type="entry name" value="PLTLPOXGNASE"/>
</dbReference>
<dbReference type="InterPro" id="IPR001024">
    <property type="entry name" value="PLAT/LH2_dom"/>
</dbReference>
<sequence>MAGTKEILCSTTMDTFNSKYLLRNYYNFSHHQRQKYSLSHSTSLFNSCKRRIVQLRKVVAAAAVPMATQLIQLDSIMAIPAIPVQLAVTALVTVKYDAKENMKELMFHWWNSGANTAQRGVFLQLVSTDVDPRTGEPKVSKDAILDWSRDINMNADKVSHEVQFLVDANFGVPGAVLVSNKNQKEFYLESIIIEGLVHFKCHSWVQPEKLHPEKRIFFSNKVSTLFYKILLHIYFEVVTILKWHGITCFCKLWQAFLPSETPIGLKELRKKELRQLRGNEEGVRALSDRIYDYDVYNDLGNPDKGTEYARPILGGQHRPYPRRCRTGRPSTKSDPKSEAPANESMPMYVPRDESFGDVKRQTVDAGSWKGMVNNFFPFLKDSSTKGEVINSFSDINELYKENPFNESDWQESRKNTRFPVKLNKMIKDSTSDAFKFNPPKIVSRDASCCLRDDEFGRLTLAGMNPISIERLKVFPPVSKLDPSIYGPQESAFREEHIICHLDGMSINQAIEENKLFILDYHDTYFPFVNSINAHPDRKAYATRTIFFLTQMGTLKPIAIELSLPPINPYTPSKQVFTPPVDATTCWQWQLAKAHVCSNDSGAHELIQHWLRTHACMEPFIISARRHLSVMHPIHKLLHPHMRYTMEINARARELLISAGGIIESLFSTKECSMEITSFAYKNWRFDMESLPADLIRRGIAEADPTEPHGLKLLIEDYPYANDGLLIWSAIEKLVRDFVKYYYPDSSSVRSDPELSAWYYESINVGHADIRHESWWPRLSTPEDLVSILTTIIWIASAEHAALNFGQYHYGGYVPVRPSYMRRLVPNEHDPEYATFLADPEGYFLSSLPSLREMTFLMSVLDILSTHSPDEEYLGERKDLAAWAGEPEIIEAFYRFSMDMRMVEKEIEKRNANPKLRNRCGAGVSPYELLVPSSGPGVTCRGVPNSISI</sequence>
<evidence type="ECO:0000256" key="3">
    <source>
        <dbReference type="ARBA" id="ARBA00022516"/>
    </source>
</evidence>
<feature type="domain" description="Lipoxygenase" evidence="17">
    <location>
        <begin position="255"/>
        <end position="948"/>
    </location>
</feature>
<evidence type="ECO:0000259" key="16">
    <source>
        <dbReference type="PROSITE" id="PS50095"/>
    </source>
</evidence>
<comment type="cofactor">
    <cofactor evidence="1 13">
        <name>Fe cation</name>
        <dbReference type="ChEBI" id="CHEBI:24875"/>
    </cofactor>
</comment>
<dbReference type="EC" id="1.13.11.-" evidence="14"/>
<evidence type="ECO:0000313" key="19">
    <source>
        <dbReference type="RefSeq" id="XP_022715873.1"/>
    </source>
</evidence>
<keyword evidence="4 13" id="KW-0479">Metal-binding</keyword>
<dbReference type="GO" id="GO:0016702">
    <property type="term" value="F:oxidoreductase activity, acting on single donors with incorporation of molecular oxygen, incorporation of two atoms of oxygen"/>
    <property type="evidence" value="ECO:0007669"/>
    <property type="project" value="InterPro"/>
</dbReference>
<keyword evidence="7 13" id="KW-0223">Dioxygenase</keyword>
<dbReference type="Gene3D" id="4.10.375.10">
    <property type="entry name" value="Lipoxygenase-1, Domain 2"/>
    <property type="match status" value="1"/>
</dbReference>
<keyword evidence="11 14" id="KW-0275">Fatty acid biosynthesis</keyword>
<dbReference type="GeneID" id="111275045"/>
<evidence type="ECO:0000256" key="4">
    <source>
        <dbReference type="ARBA" id="ARBA00022723"/>
    </source>
</evidence>
<dbReference type="InterPro" id="IPR027433">
    <property type="entry name" value="Lipoxygenase_dom_3"/>
</dbReference>
<dbReference type="OrthoDB" id="407298at2759"/>
<keyword evidence="9 13" id="KW-0408">Iron</keyword>
<dbReference type="SMART" id="SM00308">
    <property type="entry name" value="LH2"/>
    <property type="match status" value="1"/>
</dbReference>
<evidence type="ECO:0000256" key="12">
    <source>
        <dbReference type="PROSITE-ProRule" id="PRU00152"/>
    </source>
</evidence>
<dbReference type="GO" id="GO:0034440">
    <property type="term" value="P:lipid oxidation"/>
    <property type="evidence" value="ECO:0007669"/>
    <property type="project" value="InterPro"/>
</dbReference>
<comment type="function">
    <text evidence="14">Plant lipoxygenase may be involved in a number of diverse aspects of plant physiology including growth and development, pest resistance, and senescence or responses to wounding.</text>
</comment>
<proteinExistence type="inferred from homology"/>
<dbReference type="InterPro" id="IPR001246">
    <property type="entry name" value="LipOase_plant"/>
</dbReference>
<gene>
    <name evidence="19" type="primary">LOC111275045</name>
</gene>
<dbReference type="InterPro" id="IPR020833">
    <property type="entry name" value="LipOase_Fe_BS"/>
</dbReference>
<evidence type="ECO:0000256" key="5">
    <source>
        <dbReference type="ARBA" id="ARBA00022767"/>
    </source>
</evidence>
<dbReference type="PROSITE" id="PS00081">
    <property type="entry name" value="LIPOXYGENASE_2"/>
    <property type="match status" value="1"/>
</dbReference>
<evidence type="ECO:0000256" key="8">
    <source>
        <dbReference type="ARBA" id="ARBA00023002"/>
    </source>
</evidence>
<comment type="similarity">
    <text evidence="2 13">Belongs to the lipoxygenase family.</text>
</comment>
<evidence type="ECO:0000256" key="11">
    <source>
        <dbReference type="ARBA" id="ARBA00023160"/>
    </source>
</evidence>
<dbReference type="GO" id="GO:0046872">
    <property type="term" value="F:metal ion binding"/>
    <property type="evidence" value="ECO:0007669"/>
    <property type="project" value="UniProtKB-UniRule"/>
</dbReference>
<evidence type="ECO:0000256" key="15">
    <source>
        <dbReference type="SAM" id="MobiDB-lite"/>
    </source>
</evidence>
<evidence type="ECO:0000256" key="9">
    <source>
        <dbReference type="ARBA" id="ARBA00023004"/>
    </source>
</evidence>
<keyword evidence="3 14" id="KW-0444">Lipid biosynthesis</keyword>
<dbReference type="Gene3D" id="4.10.372.10">
    <property type="entry name" value="Lipoxygenase-1, Domain 3"/>
    <property type="match status" value="1"/>
</dbReference>
<dbReference type="AlphaFoldDB" id="A0A6P5WIV8"/>
<accession>A0A6P5WIV8</accession>
<dbReference type="Pfam" id="PF01477">
    <property type="entry name" value="PLAT"/>
    <property type="match status" value="1"/>
</dbReference>
<dbReference type="PANTHER" id="PTHR11771">
    <property type="entry name" value="LIPOXYGENASE"/>
    <property type="match status" value="1"/>
</dbReference>
<dbReference type="Gene3D" id="2.60.60.20">
    <property type="entry name" value="PLAT/LH2 domain"/>
    <property type="match status" value="1"/>
</dbReference>
<evidence type="ECO:0000256" key="6">
    <source>
        <dbReference type="ARBA" id="ARBA00022832"/>
    </source>
</evidence>
<dbReference type="RefSeq" id="XP_022715873.1">
    <property type="nucleotide sequence ID" value="XM_022860138.1"/>
</dbReference>
<dbReference type="InterPro" id="IPR000907">
    <property type="entry name" value="LipOase"/>
</dbReference>
<keyword evidence="8 13" id="KW-0560">Oxidoreductase</keyword>
<dbReference type="Gene3D" id="3.10.450.60">
    <property type="match status" value="1"/>
</dbReference>
<name>A0A6P5WIV8_DURZI</name>
<dbReference type="PROSITE" id="PS00711">
    <property type="entry name" value="LIPOXYGENASE_1"/>
    <property type="match status" value="1"/>
</dbReference>
<keyword evidence="10" id="KW-0443">Lipid metabolism</keyword>
<keyword evidence="5 14" id="KW-0925">Oxylipin biosynthesis</keyword>
<dbReference type="InterPro" id="IPR013819">
    <property type="entry name" value="LipOase_C"/>
</dbReference>
<dbReference type="FunFam" id="1.20.245.10:FF:000002">
    <property type="entry name" value="Lipoxygenase"/>
    <property type="match status" value="1"/>
</dbReference>
<comment type="caution">
    <text evidence="12">Lacks conserved residue(s) required for the propagation of feature annotation.</text>
</comment>
<dbReference type="Pfam" id="PF00305">
    <property type="entry name" value="Lipoxygenase"/>
    <property type="match status" value="1"/>
</dbReference>
<dbReference type="FunFam" id="4.10.375.10:FF:000001">
    <property type="entry name" value="Lipoxygenase"/>
    <property type="match status" value="1"/>
</dbReference>
<dbReference type="InterPro" id="IPR020834">
    <property type="entry name" value="LipOase_CS"/>
</dbReference>
<dbReference type="GO" id="GO:0031408">
    <property type="term" value="P:oxylipin biosynthetic process"/>
    <property type="evidence" value="ECO:0007669"/>
    <property type="project" value="UniProtKB-UniRule"/>
</dbReference>
<reference evidence="19" key="1">
    <citation type="submission" date="2025-08" db="UniProtKB">
        <authorList>
            <consortium name="RefSeq"/>
        </authorList>
    </citation>
    <scope>IDENTIFICATION</scope>
    <source>
        <tissue evidence="19">Fruit stalk</tissue>
    </source>
</reference>
<keyword evidence="6" id="KW-0276">Fatty acid metabolism</keyword>
<dbReference type="InterPro" id="IPR036392">
    <property type="entry name" value="PLAT/LH2_dom_sf"/>
</dbReference>
<dbReference type="Proteomes" id="UP000515121">
    <property type="component" value="Unplaced"/>
</dbReference>
<protein>
    <recommendedName>
        <fullName evidence="14">Lipoxygenase</fullName>
        <ecNumber evidence="14">1.13.11.-</ecNumber>
    </recommendedName>
</protein>